<dbReference type="PANTHER" id="PTHR33516">
    <property type="entry name" value="LEXA REPRESSOR"/>
    <property type="match status" value="1"/>
</dbReference>
<name>A0A1H8QEM9_9BACL</name>
<proteinExistence type="predicted"/>
<dbReference type="Pfam" id="PF00717">
    <property type="entry name" value="Peptidase_S24"/>
    <property type="match status" value="1"/>
</dbReference>
<sequence length="221" mass="24582">MITINKTQEISRFYEIVGSNIRKHRNIGQLSLQALGDALGLTKKTIQRYETGEIKVDMDRLSEIAVALNVEFAALLEGTETMLGAEPRVAELVQLPVAGKLSFHNDDLQVREIKGYEATPKDWIKEGECFYLQARDDSMSSAGIAEGDLLLIQKQDKVADGEIAVVLVNGEPVLRRVYCQGDHFILLSDNVKLSPIIREARASYGSEIRFVGRVLKSIATY</sequence>
<dbReference type="SMART" id="SM00530">
    <property type="entry name" value="HTH_XRE"/>
    <property type="match status" value="1"/>
</dbReference>
<dbReference type="SUPFAM" id="SSF47413">
    <property type="entry name" value="lambda repressor-like DNA-binding domains"/>
    <property type="match status" value="1"/>
</dbReference>
<dbReference type="SUPFAM" id="SSF51306">
    <property type="entry name" value="LexA/Signal peptidase"/>
    <property type="match status" value="1"/>
</dbReference>
<dbReference type="STRING" id="1333845.SAMN04487895_108199"/>
<dbReference type="Pfam" id="PF01381">
    <property type="entry name" value="HTH_3"/>
    <property type="match status" value="1"/>
</dbReference>
<evidence type="ECO:0000313" key="3">
    <source>
        <dbReference type="Proteomes" id="UP000198809"/>
    </source>
</evidence>
<protein>
    <submittedName>
        <fullName evidence="2">Repressor LexA</fullName>
    </submittedName>
</protein>
<dbReference type="InterPro" id="IPR015927">
    <property type="entry name" value="Peptidase_S24_S26A/B/C"/>
</dbReference>
<dbReference type="Proteomes" id="UP000198809">
    <property type="component" value="Unassembled WGS sequence"/>
</dbReference>
<feature type="domain" description="HTH cro/C1-type" evidence="1">
    <location>
        <begin position="21"/>
        <end position="75"/>
    </location>
</feature>
<dbReference type="PROSITE" id="PS50943">
    <property type="entry name" value="HTH_CROC1"/>
    <property type="match status" value="1"/>
</dbReference>
<dbReference type="RefSeq" id="WP_246590581.1">
    <property type="nucleotide sequence ID" value="NZ_CP076607.1"/>
</dbReference>
<dbReference type="CDD" id="cd00093">
    <property type="entry name" value="HTH_XRE"/>
    <property type="match status" value="1"/>
</dbReference>
<dbReference type="InterPro" id="IPR001387">
    <property type="entry name" value="Cro/C1-type_HTH"/>
</dbReference>
<dbReference type="InterPro" id="IPR010982">
    <property type="entry name" value="Lambda_DNA-bd_dom_sf"/>
</dbReference>
<evidence type="ECO:0000259" key="1">
    <source>
        <dbReference type="PROSITE" id="PS50943"/>
    </source>
</evidence>
<dbReference type="AlphaFoldDB" id="A0A1H8QEM9"/>
<gene>
    <name evidence="2" type="ORF">SAMN04487895_108199</name>
</gene>
<reference evidence="2 3" key="1">
    <citation type="submission" date="2016-10" db="EMBL/GenBank/DDBJ databases">
        <authorList>
            <person name="de Groot N.N."/>
        </authorList>
    </citation>
    <scope>NUCLEOTIDE SEQUENCE [LARGE SCALE GENOMIC DNA]</scope>
    <source>
        <strain evidence="2 3">CGMCC 1.10238</strain>
    </source>
</reference>
<organism evidence="2 3">
    <name type="scientific">Paenibacillus sophorae</name>
    <dbReference type="NCBI Taxonomy" id="1333845"/>
    <lineage>
        <taxon>Bacteria</taxon>
        <taxon>Bacillati</taxon>
        <taxon>Bacillota</taxon>
        <taxon>Bacilli</taxon>
        <taxon>Bacillales</taxon>
        <taxon>Paenibacillaceae</taxon>
        <taxon>Paenibacillus</taxon>
    </lineage>
</organism>
<dbReference type="CDD" id="cd06529">
    <property type="entry name" value="S24_LexA-like"/>
    <property type="match status" value="1"/>
</dbReference>
<dbReference type="EMBL" id="FODH01000008">
    <property type="protein sequence ID" value="SEO52690.1"/>
    <property type="molecule type" value="Genomic_DNA"/>
</dbReference>
<accession>A0A1H8QEM9</accession>
<dbReference type="Gene3D" id="1.10.260.40">
    <property type="entry name" value="lambda repressor-like DNA-binding domains"/>
    <property type="match status" value="1"/>
</dbReference>
<dbReference type="InterPro" id="IPR050077">
    <property type="entry name" value="LexA_repressor"/>
</dbReference>
<dbReference type="InterPro" id="IPR039418">
    <property type="entry name" value="LexA-like"/>
</dbReference>
<evidence type="ECO:0000313" key="2">
    <source>
        <dbReference type="EMBL" id="SEO52690.1"/>
    </source>
</evidence>
<dbReference type="InterPro" id="IPR036286">
    <property type="entry name" value="LexA/Signal_pep-like_sf"/>
</dbReference>
<dbReference type="GO" id="GO:0003677">
    <property type="term" value="F:DNA binding"/>
    <property type="evidence" value="ECO:0007669"/>
    <property type="project" value="InterPro"/>
</dbReference>
<dbReference type="Gene3D" id="2.10.109.10">
    <property type="entry name" value="Umud Fragment, subunit A"/>
    <property type="match status" value="1"/>
</dbReference>
<dbReference type="PANTHER" id="PTHR33516:SF2">
    <property type="entry name" value="LEXA REPRESSOR-RELATED"/>
    <property type="match status" value="1"/>
</dbReference>